<keyword evidence="8" id="KW-0456">Lyase</keyword>
<feature type="domain" description="Flavoprotein" evidence="7">
    <location>
        <begin position="2"/>
        <end position="171"/>
    </location>
</feature>
<dbReference type="STRING" id="679901.Mzhil_1837"/>
<dbReference type="KEGG" id="mzh:Mzhil_1837"/>
<dbReference type="GeneID" id="10823481"/>
<dbReference type="Gene3D" id="3.40.50.1950">
    <property type="entry name" value="Flavin prenyltransferase-like"/>
    <property type="match status" value="1"/>
</dbReference>
<name>F7XMD4_METZD</name>
<dbReference type="GO" id="GO:0016829">
    <property type="term" value="F:lyase activity"/>
    <property type="evidence" value="ECO:0007669"/>
    <property type="project" value="UniProtKB-KW"/>
</dbReference>
<dbReference type="RefSeq" id="WP_013899108.1">
    <property type="nucleotide sequence ID" value="NC_015676.1"/>
</dbReference>
<comment type="function">
    <text evidence="6">Flavin prenyltransferase that catalyzes the synthesis of the prenylated FMN cofactor (prenyl-FMN) for 4-hydroxy-3-polyprenylbenzoic acid decarboxylase UbiD. The prenyltransferase is metal-independent and links a dimethylallyl moiety from dimethylallyl monophosphate (DMAP) to the flavin N5 and C6 atoms of FMN.</text>
</comment>
<feature type="binding site" evidence="6">
    <location>
        <begin position="10"/>
        <end position="12"/>
    </location>
    <ligand>
        <name>FMN</name>
        <dbReference type="ChEBI" id="CHEBI:58210"/>
    </ligand>
</feature>
<keyword evidence="3 6" id="KW-0288">FMN</keyword>
<evidence type="ECO:0000256" key="4">
    <source>
        <dbReference type="ARBA" id="ARBA00022679"/>
    </source>
</evidence>
<feature type="binding site" evidence="6">
    <location>
        <begin position="87"/>
        <end position="90"/>
    </location>
    <ligand>
        <name>FMN</name>
        <dbReference type="ChEBI" id="CHEBI:58210"/>
    </ligand>
</feature>
<feature type="binding site" evidence="6">
    <location>
        <position position="36"/>
    </location>
    <ligand>
        <name>FMN</name>
        <dbReference type="ChEBI" id="CHEBI:58210"/>
    </ligand>
</feature>
<comment type="caution">
    <text evidence="6">Lacks conserved residue(s) required for the propagation of feature annotation.</text>
</comment>
<dbReference type="Proteomes" id="UP000006622">
    <property type="component" value="Chromosome"/>
</dbReference>
<dbReference type="InterPro" id="IPR004507">
    <property type="entry name" value="UbiX-like"/>
</dbReference>
<keyword evidence="2 6" id="KW-0285">Flavoprotein</keyword>
<evidence type="ECO:0000256" key="6">
    <source>
        <dbReference type="HAMAP-Rule" id="MF_01984"/>
    </source>
</evidence>
<evidence type="ECO:0000256" key="2">
    <source>
        <dbReference type="ARBA" id="ARBA00022630"/>
    </source>
</evidence>
<dbReference type="EC" id="2.5.1.129" evidence="6"/>
<gene>
    <name evidence="6" type="primary">ubiX</name>
    <name evidence="8" type="ordered locus">Mzhil_1837</name>
</gene>
<keyword evidence="1 6" id="KW-0637">Prenyltransferase</keyword>
<keyword evidence="4 6" id="KW-0808">Transferase</keyword>
<evidence type="ECO:0000256" key="3">
    <source>
        <dbReference type="ARBA" id="ARBA00022643"/>
    </source>
</evidence>
<dbReference type="GO" id="GO:0106141">
    <property type="term" value="F:flavin prenyltransferase activity"/>
    <property type="evidence" value="ECO:0007669"/>
    <property type="project" value="UniProtKB-EC"/>
</dbReference>
<dbReference type="SUPFAM" id="SSF52507">
    <property type="entry name" value="Homo-oligomeric flavin-containing Cys decarboxylases, HFCD"/>
    <property type="match status" value="1"/>
</dbReference>
<dbReference type="OrthoDB" id="9540at2157"/>
<dbReference type="NCBIfam" id="NF004685">
    <property type="entry name" value="PRK06029.1"/>
    <property type="match status" value="1"/>
</dbReference>
<feature type="binding site" evidence="6">
    <location>
        <position position="152"/>
    </location>
    <ligand>
        <name>dimethylallyl phosphate</name>
        <dbReference type="ChEBI" id="CHEBI:88052"/>
    </ligand>
</feature>
<proteinExistence type="inferred from homology"/>
<dbReference type="HAMAP" id="MF_01984">
    <property type="entry name" value="ubiX_pad"/>
    <property type="match status" value="1"/>
</dbReference>
<dbReference type="Pfam" id="PF02441">
    <property type="entry name" value="Flavoprotein"/>
    <property type="match status" value="1"/>
</dbReference>
<evidence type="ECO:0000256" key="5">
    <source>
        <dbReference type="ARBA" id="ARBA00060793"/>
    </source>
</evidence>
<evidence type="ECO:0000313" key="9">
    <source>
        <dbReference type="Proteomes" id="UP000006622"/>
    </source>
</evidence>
<comment type="catalytic activity">
    <reaction evidence="6">
        <text>dimethylallyl phosphate + FMNH2 = prenylated FMNH2 + phosphate</text>
        <dbReference type="Rhea" id="RHEA:37743"/>
        <dbReference type="ChEBI" id="CHEBI:43474"/>
        <dbReference type="ChEBI" id="CHEBI:57618"/>
        <dbReference type="ChEBI" id="CHEBI:87467"/>
        <dbReference type="ChEBI" id="CHEBI:88052"/>
        <dbReference type="EC" id="2.5.1.129"/>
    </reaction>
</comment>
<evidence type="ECO:0000313" key="8">
    <source>
        <dbReference type="EMBL" id="AEH61672.1"/>
    </source>
</evidence>
<dbReference type="HOGENOM" id="CLU_074522_0_1_2"/>
<dbReference type="InterPro" id="IPR036551">
    <property type="entry name" value="Flavin_trans-like"/>
</dbReference>
<keyword evidence="9" id="KW-1185">Reference proteome</keyword>
<organism evidence="8 9">
    <name type="scientific">Methanosalsum zhilinae (strain DSM 4017 / NBRC 107636 / OCM 62 / WeN5)</name>
    <name type="common">Methanohalophilus zhilinae</name>
    <dbReference type="NCBI Taxonomy" id="679901"/>
    <lineage>
        <taxon>Archaea</taxon>
        <taxon>Methanobacteriati</taxon>
        <taxon>Methanobacteriota</taxon>
        <taxon>Stenosarchaea group</taxon>
        <taxon>Methanomicrobia</taxon>
        <taxon>Methanosarcinales</taxon>
        <taxon>Methanosarcinaceae</taxon>
        <taxon>Methanosalsum</taxon>
    </lineage>
</organism>
<dbReference type="InterPro" id="IPR003382">
    <property type="entry name" value="Flavoprotein"/>
</dbReference>
<dbReference type="NCBIfam" id="TIGR00421">
    <property type="entry name" value="ubiX_pad"/>
    <property type="match status" value="1"/>
</dbReference>
<comment type="similarity">
    <text evidence="5 6">Belongs to the UbiX/PAD1 family.</text>
</comment>
<feature type="binding site" evidence="6">
    <location>
        <position position="122"/>
    </location>
    <ligand>
        <name>FMN</name>
        <dbReference type="ChEBI" id="CHEBI:58210"/>
    </ligand>
</feature>
<protein>
    <recommendedName>
        <fullName evidence="6">Flavin prenyltransferase UbiX</fullName>
        <ecNumber evidence="6">2.5.1.129</ecNumber>
    </recommendedName>
</protein>
<dbReference type="FunFam" id="3.40.50.1950:FF:000001">
    <property type="entry name" value="Flavin prenyltransferase UbiX"/>
    <property type="match status" value="1"/>
</dbReference>
<reference evidence="8" key="1">
    <citation type="submission" date="2010-07" db="EMBL/GenBank/DDBJ databases">
        <title>The complete genome of Methanosalsum zhilinae DSM 4017.</title>
        <authorList>
            <consortium name="US DOE Joint Genome Institute (JGI-PGF)"/>
            <person name="Lucas S."/>
            <person name="Copeland A."/>
            <person name="Lapidus A."/>
            <person name="Glavina del Rio T."/>
            <person name="Dalin E."/>
            <person name="Tice H."/>
            <person name="Bruce D."/>
            <person name="Goodwin L."/>
            <person name="Pitluck S."/>
            <person name="Kyrpides N."/>
            <person name="Mavromatis K."/>
            <person name="Ovchinnikova G."/>
            <person name="Daligault H."/>
            <person name="Detter J.C."/>
            <person name="Han C."/>
            <person name="Tapia R."/>
            <person name="Larimer F."/>
            <person name="Land M."/>
            <person name="Hauser L."/>
            <person name="Markowitz V."/>
            <person name="Cheng J.-F."/>
            <person name="Hugenholtz P."/>
            <person name="Woyke T."/>
            <person name="Wu D."/>
            <person name="Spring S."/>
            <person name="Schueler E."/>
            <person name="Brambilla E."/>
            <person name="Klenk H.-P."/>
            <person name="Eisen J.A."/>
        </authorList>
    </citation>
    <scope>NUCLEOTIDE SEQUENCE</scope>
    <source>
        <strain evidence="8">DSM 4017</strain>
    </source>
</reference>
<dbReference type="EMBL" id="CP002101">
    <property type="protein sequence ID" value="AEH61672.1"/>
    <property type="molecule type" value="Genomic_DNA"/>
</dbReference>
<evidence type="ECO:0000256" key="1">
    <source>
        <dbReference type="ARBA" id="ARBA00022602"/>
    </source>
</evidence>
<accession>F7XMD4</accession>
<dbReference type="AlphaFoldDB" id="F7XMD4"/>
<feature type="binding site" evidence="6">
    <location>
        <position position="168"/>
    </location>
    <ligand>
        <name>dimethylallyl phosphate</name>
        <dbReference type="ChEBI" id="CHEBI:88052"/>
    </ligand>
</feature>
<sequence length="186" mass="20338" precursor="true">MKEIVIGISGASGVDYGIKLLEILSKTEIKTHLIITSSAKKIISIESDYTIKEIQELASVVHDEKDFTAPVASGSYRIHGMIIAPCSMKTLGSIANGVTDNLLTRVADVCLKERHKLVLVTRETPLNQIHLKNMLKADRAGACVLPACPGFYSRPQTIDEIIYTIAGRALDLAGIENSAYRRWGDQ</sequence>
<evidence type="ECO:0000259" key="7">
    <source>
        <dbReference type="Pfam" id="PF02441"/>
    </source>
</evidence>